<feature type="compositionally biased region" description="Basic and acidic residues" evidence="1">
    <location>
        <begin position="1"/>
        <end position="16"/>
    </location>
</feature>
<name>A0A540LZG4_MALBA</name>
<proteinExistence type="predicted"/>
<evidence type="ECO:0000313" key="3">
    <source>
        <dbReference type="Proteomes" id="UP000315295"/>
    </source>
</evidence>
<dbReference type="EMBL" id="VIEB01000412">
    <property type="protein sequence ID" value="TQD91699.1"/>
    <property type="molecule type" value="Genomic_DNA"/>
</dbReference>
<accession>A0A540LZG4</accession>
<comment type="caution">
    <text evidence="2">The sequence shown here is derived from an EMBL/GenBank/DDBJ whole genome shotgun (WGS) entry which is preliminary data.</text>
</comment>
<organism evidence="2 3">
    <name type="scientific">Malus baccata</name>
    <name type="common">Siberian crab apple</name>
    <name type="synonym">Pyrus baccata</name>
    <dbReference type="NCBI Taxonomy" id="106549"/>
    <lineage>
        <taxon>Eukaryota</taxon>
        <taxon>Viridiplantae</taxon>
        <taxon>Streptophyta</taxon>
        <taxon>Embryophyta</taxon>
        <taxon>Tracheophyta</taxon>
        <taxon>Spermatophyta</taxon>
        <taxon>Magnoliopsida</taxon>
        <taxon>eudicotyledons</taxon>
        <taxon>Gunneridae</taxon>
        <taxon>Pentapetalae</taxon>
        <taxon>rosids</taxon>
        <taxon>fabids</taxon>
        <taxon>Rosales</taxon>
        <taxon>Rosaceae</taxon>
        <taxon>Amygdaloideae</taxon>
        <taxon>Maleae</taxon>
        <taxon>Malus</taxon>
    </lineage>
</organism>
<dbReference type="AlphaFoldDB" id="A0A540LZG4"/>
<feature type="region of interest" description="Disordered" evidence="1">
    <location>
        <begin position="1"/>
        <end position="34"/>
    </location>
</feature>
<gene>
    <name evidence="2" type="ORF">C1H46_022763</name>
</gene>
<feature type="compositionally biased region" description="Polar residues" evidence="1">
    <location>
        <begin position="18"/>
        <end position="28"/>
    </location>
</feature>
<evidence type="ECO:0000256" key="1">
    <source>
        <dbReference type="SAM" id="MobiDB-lite"/>
    </source>
</evidence>
<keyword evidence="3" id="KW-1185">Reference proteome</keyword>
<evidence type="ECO:0000313" key="2">
    <source>
        <dbReference type="EMBL" id="TQD91699.1"/>
    </source>
</evidence>
<reference evidence="2 3" key="1">
    <citation type="journal article" date="2019" name="G3 (Bethesda)">
        <title>Sequencing of a Wild Apple (Malus baccata) Genome Unravels the Differences Between Cultivated and Wild Apple Species Regarding Disease Resistance and Cold Tolerance.</title>
        <authorList>
            <person name="Chen X."/>
        </authorList>
    </citation>
    <scope>NUCLEOTIDE SEQUENCE [LARGE SCALE GENOMIC DNA]</scope>
    <source>
        <strain evidence="3">cv. Shandingzi</strain>
        <tissue evidence="2">Leaves</tissue>
    </source>
</reference>
<protein>
    <submittedName>
        <fullName evidence="2">Uncharacterized protein</fullName>
    </submittedName>
</protein>
<sequence>MHKEDDRYKKQPDKGQDPTVQSATQPRSTVDIRQDPLLVGVPGVERAAMSRPPSNRGPAFCFVQSKVTEMEDDSAAARNVPQGSKIVELLTADDRAAVLLVVAVEMKKVF</sequence>
<dbReference type="Proteomes" id="UP000315295">
    <property type="component" value="Unassembled WGS sequence"/>
</dbReference>